<reference evidence="1 2" key="1">
    <citation type="journal article" date="2014" name="BMC Genomics">
        <title>Comparative genomics of the major fungal agents of human and animal Sporotrichosis: Sporothrix schenckii and Sporothrix brasiliensis.</title>
        <authorList>
            <person name="Teixeira M.M."/>
            <person name="de Almeida L.G."/>
            <person name="Kubitschek-Barreira P."/>
            <person name="Alves F.L."/>
            <person name="Kioshima E.S."/>
            <person name="Abadio A.K."/>
            <person name="Fernandes L."/>
            <person name="Derengowski L.S."/>
            <person name="Ferreira K.S."/>
            <person name="Souza R.C."/>
            <person name="Ruiz J.C."/>
            <person name="de Andrade N.C."/>
            <person name="Paes H.C."/>
            <person name="Nicola A.M."/>
            <person name="Albuquerque P."/>
            <person name="Gerber A.L."/>
            <person name="Martins V.P."/>
            <person name="Peconick L.D."/>
            <person name="Neto A.V."/>
            <person name="Chaucanez C.B."/>
            <person name="Silva P.A."/>
            <person name="Cunha O.L."/>
            <person name="de Oliveira F.F."/>
            <person name="dos Santos T.C."/>
            <person name="Barros A.L."/>
            <person name="Soares M.A."/>
            <person name="de Oliveira L.M."/>
            <person name="Marini M.M."/>
            <person name="Villalobos-Duno H."/>
            <person name="Cunha M.M."/>
            <person name="de Hoog S."/>
            <person name="da Silveira J.F."/>
            <person name="Henrissat B."/>
            <person name="Nino-Vega G.A."/>
            <person name="Cisalpino P.S."/>
            <person name="Mora-Montes H.M."/>
            <person name="Almeida S.R."/>
            <person name="Stajich J.E."/>
            <person name="Lopes-Bezerra L.M."/>
            <person name="Vasconcelos A.T."/>
            <person name="Felipe M.S."/>
        </authorList>
    </citation>
    <scope>NUCLEOTIDE SEQUENCE [LARGE SCALE GENOMIC DNA]</scope>
    <source>
        <strain evidence="1 2">1099-18</strain>
    </source>
</reference>
<dbReference type="Proteomes" id="UP000033710">
    <property type="component" value="Unassembled WGS sequence"/>
</dbReference>
<evidence type="ECO:0000313" key="1">
    <source>
        <dbReference type="EMBL" id="KJR80376.1"/>
    </source>
</evidence>
<evidence type="ECO:0000313" key="2">
    <source>
        <dbReference type="Proteomes" id="UP000033710"/>
    </source>
</evidence>
<comment type="caution">
    <text evidence="1">The sequence shown here is derived from an EMBL/GenBank/DDBJ whole genome shotgun (WGS) entry which is preliminary data.</text>
</comment>
<accession>A0A0F2LWU1</accession>
<sequence>MAGKAENDEDCVEGKQRGGRLQIAVEMRDWVSQQMVTQRTKAGVWLDESGDRAGRRDRGGSVFKVCTEYFHNTAR</sequence>
<dbReference type="RefSeq" id="XP_016583052.1">
    <property type="nucleotide sequence ID" value="XM_016732465.1"/>
</dbReference>
<organism evidence="1 2">
    <name type="scientific">Sporothrix schenckii 1099-18</name>
    <dbReference type="NCBI Taxonomy" id="1397361"/>
    <lineage>
        <taxon>Eukaryota</taxon>
        <taxon>Fungi</taxon>
        <taxon>Dikarya</taxon>
        <taxon>Ascomycota</taxon>
        <taxon>Pezizomycotina</taxon>
        <taxon>Sordariomycetes</taxon>
        <taxon>Sordariomycetidae</taxon>
        <taxon>Ophiostomatales</taxon>
        <taxon>Ophiostomataceae</taxon>
        <taxon>Sporothrix</taxon>
    </lineage>
</organism>
<proteinExistence type="predicted"/>
<gene>
    <name evidence="1" type="ORF">SPSK_05727</name>
</gene>
<name>A0A0F2LWU1_SPOSC</name>
<dbReference type="VEuPathDB" id="FungiDB:SPSK_05727"/>
<reference evidence="1 2" key="2">
    <citation type="journal article" date="2015" name="Eukaryot. Cell">
        <title>Asexual propagation of a virulent clone complex in a human and feline outbreak of sporotrichosis.</title>
        <authorList>
            <person name="Teixeira Mde M."/>
            <person name="Rodrigues A.M."/>
            <person name="Tsui C.K."/>
            <person name="de Almeida L.G."/>
            <person name="Van Diepeningen A.D."/>
            <person name="van den Ende B.G."/>
            <person name="Fernandes G.F."/>
            <person name="Kano R."/>
            <person name="Hamelin R.C."/>
            <person name="Lopes-Bezerra L.M."/>
            <person name="Vasconcelos A.T."/>
            <person name="de Hoog S."/>
            <person name="de Camargo Z.P."/>
            <person name="Felipe M.S."/>
        </authorList>
    </citation>
    <scope>NUCLEOTIDE SEQUENCE [LARGE SCALE GENOMIC DNA]</scope>
    <source>
        <strain evidence="1 2">1099-18</strain>
    </source>
</reference>
<dbReference type="KEGG" id="ssck:SPSK_05727"/>
<dbReference type="EMBL" id="AXCR01000012">
    <property type="protein sequence ID" value="KJR80376.1"/>
    <property type="molecule type" value="Genomic_DNA"/>
</dbReference>
<protein>
    <submittedName>
        <fullName evidence="1">Uncharacterized protein</fullName>
    </submittedName>
</protein>
<dbReference type="GeneID" id="27667742"/>
<dbReference type="AlphaFoldDB" id="A0A0F2LWU1"/>